<sequence length="63" mass="7743">MEKFYLLTGGEFNKIRNIKIEDIEFERFCKDECVNSITIKRDICKLYYKRKKFLNFILSLIRN</sequence>
<keyword evidence="2" id="KW-1185">Reference proteome</keyword>
<evidence type="ECO:0000313" key="1">
    <source>
        <dbReference type="EMBL" id="MBD7916011.1"/>
    </source>
</evidence>
<accession>A0ABR8Q6E6</accession>
<reference evidence="1 2" key="1">
    <citation type="submission" date="2020-08" db="EMBL/GenBank/DDBJ databases">
        <title>A Genomic Blueprint of the Chicken Gut Microbiome.</title>
        <authorList>
            <person name="Gilroy R."/>
            <person name="Ravi A."/>
            <person name="Getino M."/>
            <person name="Pursley I."/>
            <person name="Horton D.L."/>
            <person name="Alikhan N.-F."/>
            <person name="Baker D."/>
            <person name="Gharbi K."/>
            <person name="Hall N."/>
            <person name="Watson M."/>
            <person name="Adriaenssens E.M."/>
            <person name="Foster-Nyarko E."/>
            <person name="Jarju S."/>
            <person name="Secka A."/>
            <person name="Antonio M."/>
            <person name="Oren A."/>
            <person name="Chaudhuri R."/>
            <person name="La Ragione R.M."/>
            <person name="Hildebrand F."/>
            <person name="Pallen M.J."/>
        </authorList>
    </citation>
    <scope>NUCLEOTIDE SEQUENCE [LARGE SCALE GENOMIC DNA]</scope>
    <source>
        <strain evidence="1 2">Sa3CUN1</strain>
    </source>
</reference>
<dbReference type="EMBL" id="JACSQZ010000055">
    <property type="protein sequence ID" value="MBD7916011.1"/>
    <property type="molecule type" value="Genomic_DNA"/>
</dbReference>
<comment type="caution">
    <text evidence="1">The sequence shown here is derived from an EMBL/GenBank/DDBJ whole genome shotgun (WGS) entry which is preliminary data.</text>
</comment>
<name>A0ABR8Q6E6_9CLOT</name>
<proteinExistence type="predicted"/>
<gene>
    <name evidence="1" type="ORF">H9660_12725</name>
</gene>
<evidence type="ECO:0000313" key="2">
    <source>
        <dbReference type="Proteomes" id="UP000640335"/>
    </source>
</evidence>
<dbReference type="Proteomes" id="UP000640335">
    <property type="component" value="Unassembled WGS sequence"/>
</dbReference>
<protein>
    <submittedName>
        <fullName evidence="1">Uncharacterized protein</fullName>
    </submittedName>
</protein>
<dbReference type="RefSeq" id="WP_191750759.1">
    <property type="nucleotide sequence ID" value="NZ_JACSQZ010000055.1"/>
</dbReference>
<organism evidence="1 2">
    <name type="scientific">Clostridium gallinarum</name>
    <dbReference type="NCBI Taxonomy" id="2762246"/>
    <lineage>
        <taxon>Bacteria</taxon>
        <taxon>Bacillati</taxon>
        <taxon>Bacillota</taxon>
        <taxon>Clostridia</taxon>
        <taxon>Eubacteriales</taxon>
        <taxon>Clostridiaceae</taxon>
        <taxon>Clostridium</taxon>
    </lineage>
</organism>